<reference evidence="2" key="1">
    <citation type="submission" date="2017-03" db="EMBL/GenBank/DDBJ databases">
        <title>Phytopthora megakarya and P. palmivora, two closely related causual agents of cacao black pod achieved similar genome size and gene model numbers by different mechanisms.</title>
        <authorList>
            <person name="Ali S."/>
            <person name="Shao J."/>
            <person name="Larry D.J."/>
            <person name="Kronmiller B."/>
            <person name="Shen D."/>
            <person name="Strem M.D."/>
            <person name="Melnick R.L."/>
            <person name="Guiltinan M.J."/>
            <person name="Tyler B.M."/>
            <person name="Meinhardt L.W."/>
            <person name="Bailey B.A."/>
        </authorList>
    </citation>
    <scope>NUCLEOTIDE SEQUENCE [LARGE SCALE GENOMIC DNA]</scope>
    <source>
        <strain evidence="2">zdho120</strain>
    </source>
</reference>
<evidence type="ECO:0000313" key="1">
    <source>
        <dbReference type="EMBL" id="OWZ13472.1"/>
    </source>
</evidence>
<dbReference type="OrthoDB" id="128065at2759"/>
<dbReference type="Proteomes" id="UP000198211">
    <property type="component" value="Unassembled WGS sequence"/>
</dbReference>
<keyword evidence="2" id="KW-1185">Reference proteome</keyword>
<organism evidence="1 2">
    <name type="scientific">Phytophthora megakarya</name>
    <dbReference type="NCBI Taxonomy" id="4795"/>
    <lineage>
        <taxon>Eukaryota</taxon>
        <taxon>Sar</taxon>
        <taxon>Stramenopiles</taxon>
        <taxon>Oomycota</taxon>
        <taxon>Peronosporomycetes</taxon>
        <taxon>Peronosporales</taxon>
        <taxon>Peronosporaceae</taxon>
        <taxon>Phytophthora</taxon>
    </lineage>
</organism>
<evidence type="ECO:0000313" key="2">
    <source>
        <dbReference type="Proteomes" id="UP000198211"/>
    </source>
</evidence>
<gene>
    <name evidence="1" type="ORF">PHMEG_00013201</name>
</gene>
<proteinExistence type="predicted"/>
<name>A0A225W7A6_9STRA</name>
<dbReference type="AlphaFoldDB" id="A0A225W7A6"/>
<protein>
    <submittedName>
        <fullName evidence="1">Uncharacterized protein</fullName>
    </submittedName>
</protein>
<dbReference type="EMBL" id="NBNE01001572">
    <property type="protein sequence ID" value="OWZ13472.1"/>
    <property type="molecule type" value="Genomic_DNA"/>
</dbReference>
<comment type="caution">
    <text evidence="1">The sequence shown here is derived from an EMBL/GenBank/DDBJ whole genome shotgun (WGS) entry which is preliminary data.</text>
</comment>
<sequence>MDESTSSSAVPVFVPLIAPIIESTSHATLVEWRKKRKEYEHEVAVRCCHDPEKMATMTTNIQNSFEPSLLEVLCDLEWGIEKENLSDQLLLSKIDAIISTVKNNTVPNVAAEFKSAVRMDLQESDVPERVVVTGLHKTLIAINRLEFKVSYLDVWAHQDYI</sequence>
<accession>A0A225W7A6</accession>